<keyword evidence="3" id="KW-1185">Reference proteome</keyword>
<feature type="chain" id="PRO_5017400753" evidence="1">
    <location>
        <begin position="21"/>
        <end position="193"/>
    </location>
</feature>
<evidence type="ECO:0000313" key="2">
    <source>
        <dbReference type="EMBL" id="SFD68109.1"/>
    </source>
</evidence>
<evidence type="ECO:0000256" key="1">
    <source>
        <dbReference type="SAM" id="SignalP"/>
    </source>
</evidence>
<reference evidence="3" key="1">
    <citation type="submission" date="2016-10" db="EMBL/GenBank/DDBJ databases">
        <authorList>
            <person name="Varghese N."/>
            <person name="Submissions S."/>
        </authorList>
    </citation>
    <scope>NUCLEOTIDE SEQUENCE [LARGE SCALE GENOMIC DNA]</scope>
    <source>
        <strain evidence="3">JCM 2783</strain>
    </source>
</reference>
<gene>
    <name evidence="2" type="ORF">SAMN05216372_103216</name>
</gene>
<proteinExistence type="predicted"/>
<dbReference type="EMBL" id="FOMO01000003">
    <property type="protein sequence ID" value="SFD68109.1"/>
    <property type="molecule type" value="Genomic_DNA"/>
</dbReference>
<accession>A0A1I1UBI5</accession>
<feature type="signal peptide" evidence="1">
    <location>
        <begin position="1"/>
        <end position="20"/>
    </location>
</feature>
<keyword evidence="1" id="KW-0732">Signal</keyword>
<protein>
    <submittedName>
        <fullName evidence="2">Uncharacterized protein</fullName>
    </submittedName>
</protein>
<sequence length="193" mass="22363">MFFKYIPLSLSLLFPLVTQAAETYTIQDKFSISAPTKLNWKRDKSDEENQITLAHQTDSPPYYTSFLELKISTIDSKINAIEHLLDQAGKKLSRFSIREADVELLESFTYKREHFLEMDCISNTWTTVYPRQKIARSMPTYRTFNMLECPIPNTSQILSLSFMYSGKEHNIPPAMQKDAKDFFNSLTLHAAKD</sequence>
<dbReference type="RefSeq" id="WP_093502917.1">
    <property type="nucleotide sequence ID" value="NZ_BSSG01000004.1"/>
</dbReference>
<dbReference type="AlphaFoldDB" id="A0A1I1UBI5"/>
<dbReference type="Proteomes" id="UP000243950">
    <property type="component" value="Unassembled WGS sequence"/>
</dbReference>
<organism evidence="2 3">
    <name type="scientific">Pseudomonas straminea</name>
    <dbReference type="NCBI Taxonomy" id="47882"/>
    <lineage>
        <taxon>Bacteria</taxon>
        <taxon>Pseudomonadati</taxon>
        <taxon>Pseudomonadota</taxon>
        <taxon>Gammaproteobacteria</taxon>
        <taxon>Pseudomonadales</taxon>
        <taxon>Pseudomonadaceae</taxon>
        <taxon>Phytopseudomonas</taxon>
    </lineage>
</organism>
<name>A0A1I1UBI5_PSEOC</name>
<evidence type="ECO:0000313" key="3">
    <source>
        <dbReference type="Proteomes" id="UP000243950"/>
    </source>
</evidence>